<proteinExistence type="inferred from homology"/>
<dbReference type="Gene3D" id="3.40.50.300">
    <property type="entry name" value="P-loop containing nucleotide triphosphate hydrolases"/>
    <property type="match status" value="2"/>
</dbReference>
<evidence type="ECO:0000256" key="2">
    <source>
        <dbReference type="ARBA" id="ARBA00012552"/>
    </source>
</evidence>
<dbReference type="SUPFAM" id="SSF52540">
    <property type="entry name" value="P-loop containing nucleoside triphosphate hydrolases"/>
    <property type="match status" value="1"/>
</dbReference>
<dbReference type="GO" id="GO:0003676">
    <property type="term" value="F:nucleic acid binding"/>
    <property type="evidence" value="ECO:0007669"/>
    <property type="project" value="InterPro"/>
</dbReference>
<evidence type="ECO:0000256" key="1">
    <source>
        <dbReference type="ARBA" id="ARBA00004123"/>
    </source>
</evidence>
<dbReference type="InterPro" id="IPR011545">
    <property type="entry name" value="DEAD/DEAH_box_helicase_dom"/>
</dbReference>
<dbReference type="InterPro" id="IPR027417">
    <property type="entry name" value="P-loop_NTPase"/>
</dbReference>
<dbReference type="GO" id="GO:0005634">
    <property type="term" value="C:nucleus"/>
    <property type="evidence" value="ECO:0007669"/>
    <property type="project" value="UniProtKB-SubCell"/>
</dbReference>
<name>A0A182EE13_ONCOC</name>
<evidence type="ECO:0000256" key="10">
    <source>
        <dbReference type="SAM" id="MobiDB-lite"/>
    </source>
</evidence>
<dbReference type="PROSITE" id="PS51192">
    <property type="entry name" value="HELICASE_ATP_BIND_1"/>
    <property type="match status" value="1"/>
</dbReference>
<feature type="domain" description="Helicase C-terminal" evidence="12">
    <location>
        <begin position="250"/>
        <end position="411"/>
    </location>
</feature>
<evidence type="ECO:0000259" key="12">
    <source>
        <dbReference type="PROSITE" id="PS51194"/>
    </source>
</evidence>
<dbReference type="SMART" id="SM00487">
    <property type="entry name" value="DEXDc"/>
    <property type="match status" value="1"/>
</dbReference>
<protein>
    <recommendedName>
        <fullName evidence="2">RNA helicase</fullName>
        <ecNumber evidence="2">3.6.4.13</ecNumber>
    </recommendedName>
</protein>
<dbReference type="SMART" id="SM00490">
    <property type="entry name" value="HELICc"/>
    <property type="match status" value="1"/>
</dbReference>
<evidence type="ECO:0000313" key="15">
    <source>
        <dbReference type="Proteomes" id="UP000271087"/>
    </source>
</evidence>
<evidence type="ECO:0000256" key="7">
    <source>
        <dbReference type="ARBA" id="ARBA00023242"/>
    </source>
</evidence>
<dbReference type="GO" id="GO:0005524">
    <property type="term" value="F:ATP binding"/>
    <property type="evidence" value="ECO:0007669"/>
    <property type="project" value="UniProtKB-KW"/>
</dbReference>
<dbReference type="FunFam" id="3.40.50.300:FF:000168">
    <property type="entry name" value="DEAD-box ATP-dependent RNA helicase 56-like"/>
    <property type="match status" value="1"/>
</dbReference>
<dbReference type="Pfam" id="PF00270">
    <property type="entry name" value="DEAD"/>
    <property type="match status" value="1"/>
</dbReference>
<dbReference type="CDD" id="cd18787">
    <property type="entry name" value="SF2_C_DEAD"/>
    <property type="match status" value="1"/>
</dbReference>
<feature type="region of interest" description="Disordered" evidence="10">
    <location>
        <begin position="1"/>
        <end position="27"/>
    </location>
</feature>
<dbReference type="InterPro" id="IPR014014">
    <property type="entry name" value="RNA_helicase_DEAD_Q_motif"/>
</dbReference>
<feature type="compositionally biased region" description="Acidic residues" evidence="10">
    <location>
        <begin position="1"/>
        <end position="17"/>
    </location>
</feature>
<evidence type="ECO:0000313" key="16">
    <source>
        <dbReference type="WBParaSite" id="nOo.2.0.1.t06315-RA"/>
    </source>
</evidence>
<dbReference type="PANTHER" id="PTHR47958">
    <property type="entry name" value="ATP-DEPENDENT RNA HELICASE DBP3"/>
    <property type="match status" value="1"/>
</dbReference>
<dbReference type="FunFam" id="3.40.50.300:FF:000111">
    <property type="entry name" value="DEAD-box ATP-dependent RNA helicase"/>
    <property type="match status" value="1"/>
</dbReference>
<keyword evidence="4" id="KW-0378">Hydrolase</keyword>
<evidence type="ECO:0000256" key="4">
    <source>
        <dbReference type="ARBA" id="ARBA00022801"/>
    </source>
</evidence>
<dbReference type="PROSITE" id="PS51194">
    <property type="entry name" value="HELICASE_CTER"/>
    <property type="match status" value="1"/>
</dbReference>
<evidence type="ECO:0000256" key="9">
    <source>
        <dbReference type="PROSITE-ProRule" id="PRU00552"/>
    </source>
</evidence>
<dbReference type="OrthoDB" id="196131at2759"/>
<organism evidence="16">
    <name type="scientific">Onchocerca ochengi</name>
    <name type="common">Filarial nematode worm</name>
    <dbReference type="NCBI Taxonomy" id="42157"/>
    <lineage>
        <taxon>Eukaryota</taxon>
        <taxon>Metazoa</taxon>
        <taxon>Ecdysozoa</taxon>
        <taxon>Nematoda</taxon>
        <taxon>Chromadorea</taxon>
        <taxon>Rhabditida</taxon>
        <taxon>Spirurina</taxon>
        <taxon>Spiruromorpha</taxon>
        <taxon>Filarioidea</taxon>
        <taxon>Onchocercidae</taxon>
        <taxon>Onchocerca</taxon>
    </lineage>
</organism>
<keyword evidence="3" id="KW-0547">Nucleotide-binding</keyword>
<dbReference type="STRING" id="42157.A0A182EE13"/>
<dbReference type="InterPro" id="IPR014001">
    <property type="entry name" value="Helicase_ATP-bd"/>
</dbReference>
<evidence type="ECO:0000256" key="8">
    <source>
        <dbReference type="ARBA" id="ARBA00038213"/>
    </source>
</evidence>
<dbReference type="EMBL" id="UYRW01001928">
    <property type="protein sequence ID" value="VDK81922.1"/>
    <property type="molecule type" value="Genomic_DNA"/>
</dbReference>
<dbReference type="InterPro" id="IPR001650">
    <property type="entry name" value="Helicase_C-like"/>
</dbReference>
<evidence type="ECO:0000313" key="14">
    <source>
        <dbReference type="EMBL" id="VDK81922.1"/>
    </source>
</evidence>
<gene>
    <name evidence="14" type="ORF">NOO_LOCUS6315</name>
</gene>
<keyword evidence="6" id="KW-0067">ATP-binding</keyword>
<reference evidence="16" key="1">
    <citation type="submission" date="2016-06" db="UniProtKB">
        <authorList>
            <consortium name="WormBaseParasite"/>
        </authorList>
    </citation>
    <scope>IDENTIFICATION</scope>
</reference>
<evidence type="ECO:0000256" key="5">
    <source>
        <dbReference type="ARBA" id="ARBA00022806"/>
    </source>
</evidence>
<dbReference type="Pfam" id="PF00271">
    <property type="entry name" value="Helicase_C"/>
    <property type="match status" value="1"/>
</dbReference>
<comment type="similarity">
    <text evidence="8">Belongs to the DEAD box helicase family. DECD subfamily.</text>
</comment>
<evidence type="ECO:0000259" key="13">
    <source>
        <dbReference type="PROSITE" id="PS51195"/>
    </source>
</evidence>
<dbReference type="PROSITE" id="PS51195">
    <property type="entry name" value="Q_MOTIF"/>
    <property type="match status" value="1"/>
</dbReference>
<evidence type="ECO:0000256" key="3">
    <source>
        <dbReference type="ARBA" id="ARBA00022741"/>
    </source>
</evidence>
<comment type="subcellular location">
    <subcellularLocation>
        <location evidence="1">Nucleus</location>
    </subcellularLocation>
</comment>
<sequence length="418" mass="47560">MDEDQLLDYEEEQDETTDGTKAENGSATDKKIKGTYASIHSSGFRDFLLKPELLRAIVDCGFEHPSEVQHECIPQAILGMDIVCQAKSGMGKTAVFVLATLQQLEAVDGEVSVLVMCHTRELAFQISKEYERFSKYIPGVRIAVFFGGIPIKKDEETLKTNTPHIVVGTPGRTLQLARQGSLKLKNVKYFVLDECDKMIGDNDMRRDVQEIVKMTPQEKQVMMFSATLPRDLRVPMEVYVDDEAKLTLHGLQQHYVKLKETEKNKKLLELLDQLEFNQVVIFVRSVQRCGALHTLLSEQNFPSIAIHRGMPQEERLSRYQQFKDFQKRILVATNLFGRGMDIERVNIVFNYDMPEDSDTYLHRVARAGRFGTKGLAITFVSDENDAKILNDVQDRFDVNVTELPAEIEVATYIEGRAN</sequence>
<keyword evidence="5" id="KW-0347">Helicase</keyword>
<evidence type="ECO:0000259" key="11">
    <source>
        <dbReference type="PROSITE" id="PS51192"/>
    </source>
</evidence>
<keyword evidence="15" id="KW-1185">Reference proteome</keyword>
<dbReference type="Proteomes" id="UP000271087">
    <property type="component" value="Unassembled WGS sequence"/>
</dbReference>
<dbReference type="EC" id="3.6.4.13" evidence="2"/>
<evidence type="ECO:0000256" key="6">
    <source>
        <dbReference type="ARBA" id="ARBA00022840"/>
    </source>
</evidence>
<dbReference type="CDD" id="cd17950">
    <property type="entry name" value="DEADc_DDX39"/>
    <property type="match status" value="1"/>
</dbReference>
<dbReference type="WBParaSite" id="nOo.2.0.1.t06315-RA">
    <property type="protein sequence ID" value="nOo.2.0.1.t06315-RA"/>
    <property type="gene ID" value="nOo.2.0.1.g06315"/>
</dbReference>
<feature type="domain" description="Helicase ATP-binding" evidence="11">
    <location>
        <begin position="73"/>
        <end position="246"/>
    </location>
</feature>
<feature type="short sequence motif" description="Q motif" evidence="9">
    <location>
        <begin position="42"/>
        <end position="70"/>
    </location>
</feature>
<dbReference type="GO" id="GO:0003724">
    <property type="term" value="F:RNA helicase activity"/>
    <property type="evidence" value="ECO:0007669"/>
    <property type="project" value="UniProtKB-EC"/>
</dbReference>
<feature type="domain" description="DEAD-box RNA helicase Q" evidence="13">
    <location>
        <begin position="42"/>
        <end position="70"/>
    </location>
</feature>
<accession>A0A182EE13</accession>
<dbReference type="AlphaFoldDB" id="A0A182EE13"/>
<dbReference type="GO" id="GO:0016787">
    <property type="term" value="F:hydrolase activity"/>
    <property type="evidence" value="ECO:0007669"/>
    <property type="project" value="UniProtKB-KW"/>
</dbReference>
<keyword evidence="7" id="KW-0539">Nucleus</keyword>
<reference evidence="14 15" key="2">
    <citation type="submission" date="2018-08" db="EMBL/GenBank/DDBJ databases">
        <authorList>
            <person name="Laetsch R D."/>
            <person name="Stevens L."/>
            <person name="Kumar S."/>
            <person name="Blaxter L. M."/>
        </authorList>
    </citation>
    <scope>NUCLEOTIDE SEQUENCE [LARGE SCALE GENOMIC DNA]</scope>
</reference>